<gene>
    <name evidence="1" type="ORF">ONB1V03_LOCUS2997</name>
</gene>
<dbReference type="PANTHER" id="PTHR31859">
    <property type="entry name" value="TETRATRICOPEPTIDE REPEAT PROTEIN 39 FAMILY MEMBER"/>
    <property type="match status" value="1"/>
</dbReference>
<dbReference type="Pfam" id="PF13174">
    <property type="entry name" value="TPR_6"/>
    <property type="match status" value="1"/>
</dbReference>
<dbReference type="InterPro" id="IPR011990">
    <property type="entry name" value="TPR-like_helical_dom_sf"/>
</dbReference>
<dbReference type="Proteomes" id="UP000728032">
    <property type="component" value="Unassembled WGS sequence"/>
</dbReference>
<accession>A0A7R9QD49</accession>
<dbReference type="EMBL" id="OC915625">
    <property type="protein sequence ID" value="CAD7641246.1"/>
    <property type="molecule type" value="Genomic_DNA"/>
</dbReference>
<dbReference type="Gene3D" id="1.25.40.10">
    <property type="entry name" value="Tetratricopeptide repeat domain"/>
    <property type="match status" value="1"/>
</dbReference>
<keyword evidence="2" id="KW-1185">Reference proteome</keyword>
<reference evidence="1" key="1">
    <citation type="submission" date="2020-11" db="EMBL/GenBank/DDBJ databases">
        <authorList>
            <person name="Tran Van P."/>
        </authorList>
    </citation>
    <scope>NUCLEOTIDE SEQUENCE</scope>
</reference>
<dbReference type="SUPFAM" id="SSF48452">
    <property type="entry name" value="TPR-like"/>
    <property type="match status" value="2"/>
</dbReference>
<name>A0A7R9QD49_9ACAR</name>
<proteinExistence type="predicted"/>
<organism evidence="1">
    <name type="scientific">Oppiella nova</name>
    <dbReference type="NCBI Taxonomy" id="334625"/>
    <lineage>
        <taxon>Eukaryota</taxon>
        <taxon>Metazoa</taxon>
        <taxon>Ecdysozoa</taxon>
        <taxon>Arthropoda</taxon>
        <taxon>Chelicerata</taxon>
        <taxon>Arachnida</taxon>
        <taxon>Acari</taxon>
        <taxon>Acariformes</taxon>
        <taxon>Sarcoptiformes</taxon>
        <taxon>Oribatida</taxon>
        <taxon>Brachypylina</taxon>
        <taxon>Oppioidea</taxon>
        <taxon>Oppiidae</taxon>
        <taxon>Oppiella</taxon>
    </lineage>
</organism>
<protein>
    <submittedName>
        <fullName evidence="1">Uncharacterized protein</fullName>
    </submittedName>
</protein>
<sequence>MKNNDKAIELLNKSINDYSGYLYENYVHIRGFAVLRELGACNGQQGADDHNFYTIKIDHLPIDESIRLAGDVFEHVMRNNGIEEALGTIEPYCDKSIYHCFVRTFYLILIALTTMEKDDVQKAHKGIEDMVKLMELHSELVHSYGYACSAVVLGIETHSVFSLIRVAYRLQKFVNNFRYCKVILRTRSQWESESSRLNYEAAVRLANGVSHLVISNVPPKILRVINFLGIKGVERIGWSNLNRAAFELPGLSSQLARLARIIYWCYIEPHGCLGPINYDICKEILDKELEKYPQNLLLNMFRAKLVQLSGQIETAISMYNRMMADTGMTYLRFIYFELMWCYGLVGNWDQCVEYAHKFRTGSLFSPAIATYMEAIFRYTRAVEINDSDEKHRATKLFEVVPGLRIRHVGKTITPEKMAIVRSEKYMKCDEMLILPDVREQAESDYIDNYLMAKYFQGVIWRLMGEYEKASKCIEVIFENDGRIGREYSLPAQAALEMGLIEYELKNHEKAIELLNKCINEYSGYLSENIVHVRAFAALRELGVGNEKLGEDETKLEEYKKQWLKDIKIDRKKYDQLLETEEKTININVYSISELARHYLFIDHLPIDESIRLTGDIFEHVMKTNGIEEGLVTIEPYCDKRRCSKSQQRN</sequence>
<dbReference type="PANTHER" id="PTHR31859:SF1">
    <property type="entry name" value="TETRATRICOPEPTIDE REPEAT PROTEIN 39C"/>
    <property type="match status" value="1"/>
</dbReference>
<dbReference type="AlphaFoldDB" id="A0A7R9QD49"/>
<dbReference type="InterPro" id="IPR019412">
    <property type="entry name" value="IML2/TPR_39"/>
</dbReference>
<dbReference type="OrthoDB" id="6497673at2759"/>
<evidence type="ECO:0000313" key="2">
    <source>
        <dbReference type="Proteomes" id="UP000728032"/>
    </source>
</evidence>
<dbReference type="Pfam" id="PF10300">
    <property type="entry name" value="Iml2-TPR_39"/>
    <property type="match status" value="1"/>
</dbReference>
<dbReference type="EMBL" id="CAJPVJ010000800">
    <property type="protein sequence ID" value="CAG2163421.1"/>
    <property type="molecule type" value="Genomic_DNA"/>
</dbReference>
<evidence type="ECO:0000313" key="1">
    <source>
        <dbReference type="EMBL" id="CAD7641246.1"/>
    </source>
</evidence>
<dbReference type="InterPro" id="IPR019734">
    <property type="entry name" value="TPR_rpt"/>
</dbReference>